<sequence>EGPPALHLHEGPAGLPTENSNLEKNRSRCNWLNKDSVVRFKQFSYLSLSNSWDYRCTPPHPANFCIFGRDGVSPCWPGWSPSLDLVICPPWPLKVLGLQV</sequence>
<reference evidence="2 3" key="1">
    <citation type="submission" date="2009-03" db="EMBL/GenBank/DDBJ databases">
        <authorList>
            <person name="Warren W."/>
            <person name="Ye L."/>
            <person name="Minx P."/>
            <person name="Worley K."/>
            <person name="Gibbs R."/>
            <person name="Wilson R.K."/>
        </authorList>
    </citation>
    <scope>NUCLEOTIDE SEQUENCE [LARGE SCALE GENOMIC DNA]</scope>
</reference>
<dbReference type="Ensembl" id="ENSCJAT00000131934.1">
    <property type="protein sequence ID" value="ENSCJAP00000093959.1"/>
    <property type="gene ID" value="ENSCJAG00000073361.1"/>
</dbReference>
<evidence type="ECO:0000313" key="2">
    <source>
        <dbReference type="Ensembl" id="ENSCJAP00000093959.1"/>
    </source>
</evidence>
<dbReference type="AlphaFoldDB" id="A0A8I3XF44"/>
<evidence type="ECO:0000313" key="3">
    <source>
        <dbReference type="Proteomes" id="UP000008225"/>
    </source>
</evidence>
<reference evidence="2" key="3">
    <citation type="submission" date="2025-09" db="UniProtKB">
        <authorList>
            <consortium name="Ensembl"/>
        </authorList>
    </citation>
    <scope>IDENTIFICATION</scope>
</reference>
<dbReference type="Proteomes" id="UP000008225">
    <property type="component" value="Chromosome 4"/>
</dbReference>
<protein>
    <submittedName>
        <fullName evidence="2">Uncharacterized protein</fullName>
    </submittedName>
</protein>
<keyword evidence="3" id="KW-1185">Reference proteome</keyword>
<accession>A0A8I3XF44</accession>
<dbReference type="PANTHER" id="PTHR46254:SF6">
    <property type="entry name" value="HIGH MOBILITY GROUP AT-HOOK 2"/>
    <property type="match status" value="1"/>
</dbReference>
<dbReference type="PANTHER" id="PTHR46254">
    <property type="entry name" value="PROTEIN GVQW1-RELATED"/>
    <property type="match status" value="1"/>
</dbReference>
<proteinExistence type="predicted"/>
<evidence type="ECO:0000256" key="1">
    <source>
        <dbReference type="SAM" id="MobiDB-lite"/>
    </source>
</evidence>
<reference evidence="2" key="2">
    <citation type="submission" date="2025-08" db="UniProtKB">
        <authorList>
            <consortium name="Ensembl"/>
        </authorList>
    </citation>
    <scope>IDENTIFICATION</scope>
</reference>
<name>A0A8I3XF44_CALJA</name>
<feature type="region of interest" description="Disordered" evidence="1">
    <location>
        <begin position="1"/>
        <end position="21"/>
    </location>
</feature>
<organism evidence="2 3">
    <name type="scientific">Callithrix jacchus</name>
    <name type="common">White-tufted-ear marmoset</name>
    <name type="synonym">Simia Jacchus</name>
    <dbReference type="NCBI Taxonomy" id="9483"/>
    <lineage>
        <taxon>Eukaryota</taxon>
        <taxon>Metazoa</taxon>
        <taxon>Chordata</taxon>
        <taxon>Craniata</taxon>
        <taxon>Vertebrata</taxon>
        <taxon>Euteleostomi</taxon>
        <taxon>Mammalia</taxon>
        <taxon>Eutheria</taxon>
        <taxon>Euarchontoglires</taxon>
        <taxon>Primates</taxon>
        <taxon>Haplorrhini</taxon>
        <taxon>Platyrrhini</taxon>
        <taxon>Cebidae</taxon>
        <taxon>Callitrichinae</taxon>
        <taxon>Callithrix</taxon>
        <taxon>Callithrix</taxon>
    </lineage>
</organism>
<dbReference type="GeneTree" id="ENSGT00940000161627"/>